<dbReference type="GO" id="GO:0016628">
    <property type="term" value="F:oxidoreductase activity, acting on the CH-CH group of donors, NAD or NADP as acceptor"/>
    <property type="evidence" value="ECO:0007669"/>
    <property type="project" value="InterPro"/>
</dbReference>
<dbReference type="InterPro" id="IPR050407">
    <property type="entry name" value="Geranylgeranyl_reductase"/>
</dbReference>
<dbReference type="Pfam" id="PF13450">
    <property type="entry name" value="NAD_binding_8"/>
    <property type="match status" value="1"/>
</dbReference>
<dbReference type="NCBIfam" id="TIGR02032">
    <property type="entry name" value="GG-red-SF"/>
    <property type="match status" value="1"/>
</dbReference>
<keyword evidence="5" id="KW-0594">Phospholipid biosynthesis</keyword>
<sequence length="371" mass="40262">RAGTEPMQLPRTDWDAIVIGGGPAGSTTARYIAEGGADVLVIDGRDSIGSPLQCGELVPSNDEMRRLCPDVPEIDDLLRTPDSAVSMRTSEMRLVPPSGKPLCYDFEGMVLNRVVHDEALVELAESKGAQYLVGSRVESVDGETVHLRDGSEYTSRVVIGAGGHNDPLRKTKWEVESLIIPVKFVLMSGDFEDALELHFGSMAPGGYAWKFPKLGGANIGLGIQTALARGKSLNEYSEKFISRYDGRVEFRGAGSLPMSGSISSFVKGNHLLVGDAAGMVLPSNGAGITIAMIGGRIAGQVVAEHLRDGTLLSEYEVRWEEQMGKVMRNSKRAFRLGSLLFRAPDWLLNIAFNRLTKPLIWRAVTCRPLFS</sequence>
<protein>
    <recommendedName>
        <fullName evidence="7">Digeranylgeranylglycerophospholipid reductase catalytic domain-containing protein</fullName>
    </recommendedName>
</protein>
<organism evidence="8">
    <name type="scientific">marine metagenome</name>
    <dbReference type="NCBI Taxonomy" id="408172"/>
    <lineage>
        <taxon>unclassified sequences</taxon>
        <taxon>metagenomes</taxon>
        <taxon>ecological metagenomes</taxon>
    </lineage>
</organism>
<evidence type="ECO:0000256" key="3">
    <source>
        <dbReference type="ARBA" id="ARBA00023002"/>
    </source>
</evidence>
<dbReference type="PRINTS" id="PR00420">
    <property type="entry name" value="RNGMNOXGNASE"/>
</dbReference>
<dbReference type="AlphaFoldDB" id="A0A381S4L2"/>
<feature type="non-terminal residue" evidence="8">
    <location>
        <position position="1"/>
    </location>
</feature>
<dbReference type="PANTHER" id="PTHR42685:SF18">
    <property type="entry name" value="DIGERANYLGERANYLGLYCEROPHOSPHOLIPID REDUCTASE"/>
    <property type="match status" value="1"/>
</dbReference>
<feature type="domain" description="Digeranylgeranylglycerophospholipid reductase catalytic" evidence="7">
    <location>
        <begin position="192"/>
        <end position="246"/>
    </location>
</feature>
<keyword evidence="3" id="KW-0560">Oxidoreductase</keyword>
<keyword evidence="4" id="KW-0443">Lipid metabolism</keyword>
<dbReference type="SUPFAM" id="SSF51905">
    <property type="entry name" value="FAD/NAD(P)-binding domain"/>
    <property type="match status" value="1"/>
</dbReference>
<dbReference type="InterPro" id="IPR011777">
    <property type="entry name" value="Geranylgeranyl_Rdtase_fam"/>
</dbReference>
<dbReference type="EMBL" id="UINC01002662">
    <property type="protein sequence ID" value="SUZ99045.1"/>
    <property type="molecule type" value="Genomic_DNA"/>
</dbReference>
<gene>
    <name evidence="8" type="ORF">METZ01_LOCUS51899</name>
</gene>
<keyword evidence="1" id="KW-0444">Lipid biosynthesis</keyword>
<evidence type="ECO:0000256" key="5">
    <source>
        <dbReference type="ARBA" id="ARBA00023209"/>
    </source>
</evidence>
<proteinExistence type="predicted"/>
<evidence type="ECO:0000256" key="4">
    <source>
        <dbReference type="ARBA" id="ARBA00023098"/>
    </source>
</evidence>
<dbReference type="InterPro" id="IPR054715">
    <property type="entry name" value="GGR_cat"/>
</dbReference>
<keyword evidence="2" id="KW-0285">Flavoprotein</keyword>
<evidence type="ECO:0000259" key="7">
    <source>
        <dbReference type="Pfam" id="PF22578"/>
    </source>
</evidence>
<dbReference type="Pfam" id="PF22578">
    <property type="entry name" value="GGR_cat"/>
    <property type="match status" value="1"/>
</dbReference>
<dbReference type="InterPro" id="IPR036188">
    <property type="entry name" value="FAD/NAD-bd_sf"/>
</dbReference>
<evidence type="ECO:0000256" key="6">
    <source>
        <dbReference type="ARBA" id="ARBA00023264"/>
    </source>
</evidence>
<keyword evidence="6" id="KW-1208">Phospholipid metabolism</keyword>
<accession>A0A381S4L2</accession>
<evidence type="ECO:0000256" key="2">
    <source>
        <dbReference type="ARBA" id="ARBA00022630"/>
    </source>
</evidence>
<evidence type="ECO:0000313" key="8">
    <source>
        <dbReference type="EMBL" id="SUZ99045.1"/>
    </source>
</evidence>
<dbReference type="GO" id="GO:0008654">
    <property type="term" value="P:phospholipid biosynthetic process"/>
    <property type="evidence" value="ECO:0007669"/>
    <property type="project" value="UniProtKB-KW"/>
</dbReference>
<name>A0A381S4L2_9ZZZZ</name>
<evidence type="ECO:0000256" key="1">
    <source>
        <dbReference type="ARBA" id="ARBA00022516"/>
    </source>
</evidence>
<dbReference type="Gene3D" id="3.50.50.60">
    <property type="entry name" value="FAD/NAD(P)-binding domain"/>
    <property type="match status" value="1"/>
</dbReference>
<reference evidence="8" key="1">
    <citation type="submission" date="2018-05" db="EMBL/GenBank/DDBJ databases">
        <authorList>
            <person name="Lanie J.A."/>
            <person name="Ng W.-L."/>
            <person name="Kazmierczak K.M."/>
            <person name="Andrzejewski T.M."/>
            <person name="Davidsen T.M."/>
            <person name="Wayne K.J."/>
            <person name="Tettelin H."/>
            <person name="Glass J.I."/>
            <person name="Rusch D."/>
            <person name="Podicherti R."/>
            <person name="Tsui H.-C.T."/>
            <person name="Winkler M.E."/>
        </authorList>
    </citation>
    <scope>NUCLEOTIDE SEQUENCE</scope>
</reference>
<dbReference type="PANTHER" id="PTHR42685">
    <property type="entry name" value="GERANYLGERANYL DIPHOSPHATE REDUCTASE"/>
    <property type="match status" value="1"/>
</dbReference>